<dbReference type="Gene3D" id="3.90.550.10">
    <property type="entry name" value="Spore Coat Polysaccharide Biosynthesis Protein SpsA, Chain A"/>
    <property type="match status" value="1"/>
</dbReference>
<reference evidence="2" key="1">
    <citation type="journal article" date="2021" name="Antonie Van Leeuwenhoek">
        <title>Draft genome and description of Waterburya agarophytonicola gen. nov. sp. nov. (Pleurocapsales, Cyanobacteria): a seaweed symbiont.</title>
        <authorList>
            <person name="Bonthond G."/>
            <person name="Shalygin S."/>
            <person name="Bayer T."/>
            <person name="Weinberger F."/>
        </authorList>
    </citation>
    <scope>NUCLEOTIDE SEQUENCE</scope>
    <source>
        <strain evidence="2">KI4</strain>
    </source>
</reference>
<dbReference type="InterPro" id="IPR029044">
    <property type="entry name" value="Nucleotide-diphossugar_trans"/>
</dbReference>
<name>A0A964BS04_9CYAN</name>
<dbReference type="Pfam" id="PF00535">
    <property type="entry name" value="Glycos_transf_2"/>
    <property type="match status" value="1"/>
</dbReference>
<dbReference type="AlphaFoldDB" id="A0A964BS04"/>
<dbReference type="PANTHER" id="PTHR22916">
    <property type="entry name" value="GLYCOSYLTRANSFERASE"/>
    <property type="match status" value="1"/>
</dbReference>
<proteinExistence type="predicted"/>
<evidence type="ECO:0000313" key="3">
    <source>
        <dbReference type="Proteomes" id="UP000729733"/>
    </source>
</evidence>
<organism evidence="2 3">
    <name type="scientific">Waterburya agarophytonicola KI4</name>
    <dbReference type="NCBI Taxonomy" id="2874699"/>
    <lineage>
        <taxon>Bacteria</taxon>
        <taxon>Bacillati</taxon>
        <taxon>Cyanobacteriota</taxon>
        <taxon>Cyanophyceae</taxon>
        <taxon>Pleurocapsales</taxon>
        <taxon>Hyellaceae</taxon>
        <taxon>Waterburya</taxon>
        <taxon>Waterburya agarophytonicola</taxon>
    </lineage>
</organism>
<dbReference type="RefSeq" id="WP_229639803.1">
    <property type="nucleotide sequence ID" value="NZ_JADWDC010000012.1"/>
</dbReference>
<evidence type="ECO:0000259" key="1">
    <source>
        <dbReference type="Pfam" id="PF00535"/>
    </source>
</evidence>
<dbReference type="Proteomes" id="UP000729733">
    <property type="component" value="Unassembled WGS sequence"/>
</dbReference>
<keyword evidence="3" id="KW-1185">Reference proteome</keyword>
<sequence length="303" mass="35856">MNDKIPLVSIGLAVFNGEKYLEQALDSILAQTFRDFELIISDNASSDRTKEICSQYAAQDPRIRYYRNSINIGGVNNETRTFELSRGKYFRLMAHDDLLAPELIAKSFEILEKNSEFVLCYSDISVIDGAGKQIKTIDTNIGEEDEPYQRFRRLVSREHRCEATYALTRSDVLTKVDPQLNYSDSDRAFLAQLSLFGKFYKIDEPLFYKRYHQERSIELYSDRYQRMAWFHPEIDENNLPYFCYFMYWRQIFHLLSIIYRSPINLKNKLFCYSRVVGWAKNIREKLITEVLILITKNPWLNQQ</sequence>
<dbReference type="PANTHER" id="PTHR22916:SF56">
    <property type="entry name" value="GLYCOSYL TRANSFERASE"/>
    <property type="match status" value="1"/>
</dbReference>
<gene>
    <name evidence="2" type="ORF">I4641_07210</name>
</gene>
<protein>
    <submittedName>
        <fullName evidence="2">Glycosyltransferase</fullName>
    </submittedName>
</protein>
<accession>A0A964BS04</accession>
<dbReference type="InterPro" id="IPR001173">
    <property type="entry name" value="Glyco_trans_2-like"/>
</dbReference>
<feature type="domain" description="Glycosyltransferase 2-like" evidence="1">
    <location>
        <begin position="9"/>
        <end position="172"/>
    </location>
</feature>
<dbReference type="SUPFAM" id="SSF53448">
    <property type="entry name" value="Nucleotide-diphospho-sugar transferases"/>
    <property type="match status" value="1"/>
</dbReference>
<dbReference type="EMBL" id="JADWDC010000012">
    <property type="protein sequence ID" value="MCC0176765.1"/>
    <property type="molecule type" value="Genomic_DNA"/>
</dbReference>
<comment type="caution">
    <text evidence="2">The sequence shown here is derived from an EMBL/GenBank/DDBJ whole genome shotgun (WGS) entry which is preliminary data.</text>
</comment>
<evidence type="ECO:0000313" key="2">
    <source>
        <dbReference type="EMBL" id="MCC0176765.1"/>
    </source>
</evidence>